<feature type="region of interest" description="Disordered" evidence="3">
    <location>
        <begin position="115"/>
        <end position="135"/>
    </location>
</feature>
<dbReference type="PANTHER" id="PTHR22906">
    <property type="entry name" value="PROPERDIN"/>
    <property type="match status" value="1"/>
</dbReference>
<dbReference type="Gene3D" id="3.40.50.410">
    <property type="entry name" value="von Willebrand factor, type A domain"/>
    <property type="match status" value="1"/>
</dbReference>
<dbReference type="Gene3D" id="2.20.100.10">
    <property type="entry name" value="Thrombospondin type-1 (TSP1) repeat"/>
    <property type="match status" value="2"/>
</dbReference>
<sequence length="397" mass="44379">RLACQCAKKARDKGYKVFGLQFYGECWSDENGLQTYQKFGKANEKKCIMDLLYKNNQYEWKYCDMASDQPCIGQDSTNYVYVLNEEPKSPNDGQWSEWGDWTKCDKTCGTGKQVRERTCTNPPPDPQGKDCQGPAEETRSCNVKECPIDGGFTPWEPVQECSKTCGGGTQKYIRTCTNPPPQFEGKDCDGQKEKTEPCKDFACPIPCVRAIDIGVLLDATNSVGKENFVIAKDFVLTLVNSMTISPEESHLGLIVFNINAEILVAFKDLDKQNPSVIKNILKNTTKLKGKTFIDRALRKAGEKLFTVAYGERPNKPDVLIVLTDGRTNPASEPYEDALIPLQQKGVKVIAVGVGRNIKKNELIRIAMGKPENVIQVIDFHSLFNKTQEIINSSCLDK</sequence>
<keyword evidence="6" id="KW-1185">Reference proteome</keyword>
<keyword evidence="1" id="KW-0677">Repeat</keyword>
<dbReference type="Proteomes" id="UP001159405">
    <property type="component" value="Unassembled WGS sequence"/>
</dbReference>
<reference evidence="5 6" key="1">
    <citation type="submission" date="2022-05" db="EMBL/GenBank/DDBJ databases">
        <authorList>
            <consortium name="Genoscope - CEA"/>
            <person name="William W."/>
        </authorList>
    </citation>
    <scope>NUCLEOTIDE SEQUENCE [LARGE SCALE GENOMIC DNA]</scope>
</reference>
<dbReference type="SMART" id="SM00209">
    <property type="entry name" value="TSP1"/>
    <property type="match status" value="2"/>
</dbReference>
<evidence type="ECO:0000256" key="3">
    <source>
        <dbReference type="SAM" id="MobiDB-lite"/>
    </source>
</evidence>
<dbReference type="InterPro" id="IPR052065">
    <property type="entry name" value="Compl_asym_regulator"/>
</dbReference>
<dbReference type="SMART" id="SM00327">
    <property type="entry name" value="VWA"/>
    <property type="match status" value="1"/>
</dbReference>
<dbReference type="SUPFAM" id="SSF53300">
    <property type="entry name" value="vWA-like"/>
    <property type="match status" value="1"/>
</dbReference>
<dbReference type="Pfam" id="PF00092">
    <property type="entry name" value="VWA"/>
    <property type="match status" value="1"/>
</dbReference>
<keyword evidence="2" id="KW-1015">Disulfide bond</keyword>
<dbReference type="PRINTS" id="PR00453">
    <property type="entry name" value="VWFADOMAIN"/>
</dbReference>
<gene>
    <name evidence="5" type="ORF">PLOB_00032286</name>
</gene>
<evidence type="ECO:0000256" key="1">
    <source>
        <dbReference type="ARBA" id="ARBA00022737"/>
    </source>
</evidence>
<dbReference type="EMBL" id="CALNXK010000042">
    <property type="protein sequence ID" value="CAH3126270.1"/>
    <property type="molecule type" value="Genomic_DNA"/>
</dbReference>
<protein>
    <recommendedName>
        <fullName evidence="4">VWFA domain-containing protein</fullName>
    </recommendedName>
</protein>
<dbReference type="InterPro" id="IPR036383">
    <property type="entry name" value="TSP1_rpt_sf"/>
</dbReference>
<evidence type="ECO:0000313" key="6">
    <source>
        <dbReference type="Proteomes" id="UP001159405"/>
    </source>
</evidence>
<proteinExistence type="predicted"/>
<organism evidence="5 6">
    <name type="scientific">Porites lobata</name>
    <dbReference type="NCBI Taxonomy" id="104759"/>
    <lineage>
        <taxon>Eukaryota</taxon>
        <taxon>Metazoa</taxon>
        <taxon>Cnidaria</taxon>
        <taxon>Anthozoa</taxon>
        <taxon>Hexacorallia</taxon>
        <taxon>Scleractinia</taxon>
        <taxon>Fungiina</taxon>
        <taxon>Poritidae</taxon>
        <taxon>Porites</taxon>
    </lineage>
</organism>
<accession>A0ABN8NXM4</accession>
<feature type="non-terminal residue" evidence="5">
    <location>
        <position position="1"/>
    </location>
</feature>
<dbReference type="InterPro" id="IPR000884">
    <property type="entry name" value="TSP1_rpt"/>
</dbReference>
<evidence type="ECO:0000256" key="2">
    <source>
        <dbReference type="ARBA" id="ARBA00023157"/>
    </source>
</evidence>
<dbReference type="CDD" id="cd01450">
    <property type="entry name" value="vWFA_subfamily_ECM"/>
    <property type="match status" value="1"/>
</dbReference>
<dbReference type="SUPFAM" id="SSF82895">
    <property type="entry name" value="TSP-1 type 1 repeat"/>
    <property type="match status" value="1"/>
</dbReference>
<dbReference type="InterPro" id="IPR036465">
    <property type="entry name" value="vWFA_dom_sf"/>
</dbReference>
<evidence type="ECO:0000259" key="4">
    <source>
        <dbReference type="PROSITE" id="PS50234"/>
    </source>
</evidence>
<dbReference type="PROSITE" id="PS50092">
    <property type="entry name" value="TSP1"/>
    <property type="match status" value="2"/>
</dbReference>
<dbReference type="PROSITE" id="PS50234">
    <property type="entry name" value="VWFA"/>
    <property type="match status" value="1"/>
</dbReference>
<dbReference type="PRINTS" id="PR01705">
    <property type="entry name" value="TSP1REPEAT"/>
</dbReference>
<comment type="caution">
    <text evidence="5">The sequence shown here is derived from an EMBL/GenBank/DDBJ whole genome shotgun (WGS) entry which is preliminary data.</text>
</comment>
<dbReference type="InterPro" id="IPR002035">
    <property type="entry name" value="VWF_A"/>
</dbReference>
<feature type="domain" description="VWFA" evidence="4">
    <location>
        <begin position="212"/>
        <end position="389"/>
    </location>
</feature>
<evidence type="ECO:0000313" key="5">
    <source>
        <dbReference type="EMBL" id="CAH3126270.1"/>
    </source>
</evidence>
<name>A0ABN8NXM4_9CNID</name>
<dbReference type="Pfam" id="PF00090">
    <property type="entry name" value="TSP_1"/>
    <property type="match status" value="2"/>
</dbReference>
<dbReference type="PANTHER" id="PTHR22906:SF21">
    <property type="entry name" value="SEMA DOMAIN-CONTAINING PROTEIN"/>
    <property type="match status" value="1"/>
</dbReference>